<organism evidence="3">
    <name type="scientific">Opuntia streptacantha</name>
    <name type="common">Prickly pear cactus</name>
    <name type="synonym">Opuntia cardona</name>
    <dbReference type="NCBI Taxonomy" id="393608"/>
    <lineage>
        <taxon>Eukaryota</taxon>
        <taxon>Viridiplantae</taxon>
        <taxon>Streptophyta</taxon>
        <taxon>Embryophyta</taxon>
        <taxon>Tracheophyta</taxon>
        <taxon>Spermatophyta</taxon>
        <taxon>Magnoliopsida</taxon>
        <taxon>eudicotyledons</taxon>
        <taxon>Gunneridae</taxon>
        <taxon>Pentapetalae</taxon>
        <taxon>Caryophyllales</taxon>
        <taxon>Cactineae</taxon>
        <taxon>Cactaceae</taxon>
        <taxon>Opuntioideae</taxon>
        <taxon>Opuntia</taxon>
    </lineage>
</organism>
<evidence type="ECO:0000313" key="3">
    <source>
        <dbReference type="EMBL" id="MBA4653926.1"/>
    </source>
</evidence>
<accession>A0A7C9E0K6</accession>
<proteinExistence type="predicted"/>
<feature type="region of interest" description="Disordered" evidence="1">
    <location>
        <begin position="1"/>
        <end position="21"/>
    </location>
</feature>
<feature type="transmembrane region" description="Helical" evidence="2">
    <location>
        <begin position="33"/>
        <end position="53"/>
    </location>
</feature>
<evidence type="ECO:0000256" key="2">
    <source>
        <dbReference type="SAM" id="Phobius"/>
    </source>
</evidence>
<reference evidence="3" key="1">
    <citation type="journal article" date="2013" name="J. Plant Res.">
        <title>Effect of fungi and light on seed germination of three Opuntia species from semiarid lands of central Mexico.</title>
        <authorList>
            <person name="Delgado-Sanchez P."/>
            <person name="Jimenez-Bremont J.F."/>
            <person name="Guerrero-Gonzalez Mde L."/>
            <person name="Flores J."/>
        </authorList>
    </citation>
    <scope>NUCLEOTIDE SEQUENCE</scope>
    <source>
        <tissue evidence="3">Cladode</tissue>
    </source>
</reference>
<protein>
    <submittedName>
        <fullName evidence="3">Uncharacterized protein</fullName>
    </submittedName>
</protein>
<keyword evidence="2" id="KW-0812">Transmembrane</keyword>
<keyword evidence="2" id="KW-0472">Membrane</keyword>
<evidence type="ECO:0000256" key="1">
    <source>
        <dbReference type="SAM" id="MobiDB-lite"/>
    </source>
</evidence>
<reference evidence="3" key="2">
    <citation type="submission" date="2020-07" db="EMBL/GenBank/DDBJ databases">
        <authorList>
            <person name="Vera ALvarez R."/>
            <person name="Arias-Moreno D.M."/>
            <person name="Jimenez-Jacinto V."/>
            <person name="Jimenez-Bremont J.F."/>
            <person name="Swaminathan K."/>
            <person name="Moose S.P."/>
            <person name="Guerrero-Gonzalez M.L."/>
            <person name="Marino-Ramirez L."/>
            <person name="Landsman D."/>
            <person name="Rodriguez-Kessler M."/>
            <person name="Delgado-Sanchez P."/>
        </authorList>
    </citation>
    <scope>NUCLEOTIDE SEQUENCE</scope>
    <source>
        <tissue evidence="3">Cladode</tissue>
    </source>
</reference>
<dbReference type="EMBL" id="GISG01181359">
    <property type="protein sequence ID" value="MBA4653926.1"/>
    <property type="molecule type" value="Transcribed_RNA"/>
</dbReference>
<dbReference type="AlphaFoldDB" id="A0A7C9E0K6"/>
<name>A0A7C9E0K6_OPUST</name>
<keyword evidence="2" id="KW-1133">Transmembrane helix</keyword>
<sequence length="100" mass="11546">MCSPTPKCPPSKRIFSDKEHANSNTAQNIRAKFSFFLLVIVLPAFLGVTSLFLEGLRLYIFRPIQKPILGSTNEKSMVLNYLNLIENMRFGNYYYRHTLV</sequence>